<evidence type="ECO:0000256" key="1">
    <source>
        <dbReference type="ARBA" id="ARBA00009981"/>
    </source>
</evidence>
<keyword evidence="4" id="KW-1185">Reference proteome</keyword>
<comment type="similarity">
    <text evidence="1 2">Belongs to the phD/YefM antitoxin family.</text>
</comment>
<protein>
    <recommendedName>
        <fullName evidence="2">Antitoxin</fullName>
    </recommendedName>
</protein>
<gene>
    <name evidence="3" type="ORF">ITP53_05265</name>
</gene>
<dbReference type="PANTHER" id="PTHR33713:SF9">
    <property type="entry name" value="ANTITOXIN"/>
    <property type="match status" value="1"/>
</dbReference>
<evidence type="ECO:0000313" key="3">
    <source>
        <dbReference type="EMBL" id="MBF8185158.1"/>
    </source>
</evidence>
<name>A0A931A4V4_9ACTN</name>
<dbReference type="Pfam" id="PF02604">
    <property type="entry name" value="PhdYeFM_antitox"/>
    <property type="match status" value="1"/>
</dbReference>
<dbReference type="NCBIfam" id="TIGR01552">
    <property type="entry name" value="phd_fam"/>
    <property type="match status" value="1"/>
</dbReference>
<comment type="caution">
    <text evidence="3">The sequence shown here is derived from an EMBL/GenBank/DDBJ whole genome shotgun (WGS) entry which is preliminary data.</text>
</comment>
<accession>A0A931A4V4</accession>
<reference evidence="3" key="1">
    <citation type="submission" date="2020-11" db="EMBL/GenBank/DDBJ databases">
        <title>Whole-genome analyses of Nonomuraea sp. K274.</title>
        <authorList>
            <person name="Veyisoglu A."/>
        </authorList>
    </citation>
    <scope>NUCLEOTIDE SEQUENCE</scope>
    <source>
        <strain evidence="3">K274</strain>
    </source>
</reference>
<sequence length="93" mass="10814">MTVEQVEESKWQLQEAKQRFSEVVRRAHDEGPQIVTRHGHDVAVILDMEEYRQLKGRQPDFKEFLLSGPDLSELDLTRDKSTETRDIGFEAGE</sequence>
<proteinExistence type="inferred from homology"/>
<dbReference type="AlphaFoldDB" id="A0A931A4V4"/>
<dbReference type="Proteomes" id="UP000605361">
    <property type="component" value="Unassembled WGS sequence"/>
</dbReference>
<dbReference type="InterPro" id="IPR006442">
    <property type="entry name" value="Antitoxin_Phd/YefM"/>
</dbReference>
<dbReference type="PANTHER" id="PTHR33713">
    <property type="entry name" value="ANTITOXIN YAFN-RELATED"/>
    <property type="match status" value="1"/>
</dbReference>
<evidence type="ECO:0000256" key="2">
    <source>
        <dbReference type="RuleBase" id="RU362080"/>
    </source>
</evidence>
<comment type="function">
    <text evidence="2">Antitoxin component of a type II toxin-antitoxin (TA) system.</text>
</comment>
<dbReference type="RefSeq" id="WP_195894146.1">
    <property type="nucleotide sequence ID" value="NZ_JADOGI010000010.1"/>
</dbReference>
<dbReference type="EMBL" id="JADOGI010000010">
    <property type="protein sequence ID" value="MBF8185158.1"/>
    <property type="molecule type" value="Genomic_DNA"/>
</dbReference>
<dbReference type="SUPFAM" id="SSF143120">
    <property type="entry name" value="YefM-like"/>
    <property type="match status" value="1"/>
</dbReference>
<dbReference type="InterPro" id="IPR036165">
    <property type="entry name" value="YefM-like_sf"/>
</dbReference>
<organism evidence="3 4">
    <name type="scientific">Nonomuraea cypriaca</name>
    <dbReference type="NCBI Taxonomy" id="1187855"/>
    <lineage>
        <taxon>Bacteria</taxon>
        <taxon>Bacillati</taxon>
        <taxon>Actinomycetota</taxon>
        <taxon>Actinomycetes</taxon>
        <taxon>Streptosporangiales</taxon>
        <taxon>Streptosporangiaceae</taxon>
        <taxon>Nonomuraea</taxon>
    </lineage>
</organism>
<dbReference type="Gene3D" id="3.40.1620.10">
    <property type="entry name" value="YefM-like domain"/>
    <property type="match status" value="1"/>
</dbReference>
<evidence type="ECO:0000313" key="4">
    <source>
        <dbReference type="Proteomes" id="UP000605361"/>
    </source>
</evidence>
<dbReference type="InterPro" id="IPR051405">
    <property type="entry name" value="phD/YefM_antitoxin"/>
</dbReference>